<dbReference type="OrthoDB" id="206088at2759"/>
<keyword evidence="5 9" id="KW-0547">Nucleotide-binding</keyword>
<dbReference type="GO" id="GO:0005634">
    <property type="term" value="C:nucleus"/>
    <property type="evidence" value="ECO:0007669"/>
    <property type="project" value="UniProtKB-SubCell"/>
</dbReference>
<keyword evidence="4" id="KW-0235">DNA replication</keyword>
<dbReference type="EMBL" id="KQ965799">
    <property type="protein sequence ID" value="KXS11631.1"/>
    <property type="molecule type" value="Genomic_DNA"/>
</dbReference>
<evidence type="ECO:0000313" key="14">
    <source>
        <dbReference type="Proteomes" id="UP000070544"/>
    </source>
</evidence>
<dbReference type="FunFam" id="2.40.50.140:FF:000062">
    <property type="entry name" value="DNA ligase"/>
    <property type="match status" value="1"/>
</dbReference>
<proteinExistence type="inferred from homology"/>
<feature type="region of interest" description="Disordered" evidence="11">
    <location>
        <begin position="1"/>
        <end position="43"/>
    </location>
</feature>
<dbReference type="EC" id="6.5.1.1" evidence="9"/>
<evidence type="ECO:0000256" key="4">
    <source>
        <dbReference type="ARBA" id="ARBA00022705"/>
    </source>
</evidence>
<dbReference type="FunFam" id="3.30.470.30:FF:000002">
    <property type="entry name" value="DNA ligase"/>
    <property type="match status" value="1"/>
</dbReference>
<dbReference type="Gene3D" id="1.10.3260.10">
    <property type="entry name" value="DNA ligase, ATP-dependent, N-terminal domain"/>
    <property type="match status" value="1"/>
</dbReference>
<keyword evidence="7" id="KW-0539">Nucleus</keyword>
<dbReference type="PROSITE" id="PS00697">
    <property type="entry name" value="DNA_LIGASE_A1"/>
    <property type="match status" value="1"/>
</dbReference>
<reference evidence="13 14" key="1">
    <citation type="journal article" date="2015" name="Genome Biol. Evol.">
        <title>Phylogenomic analyses indicate that early fungi evolved digesting cell walls of algal ancestors of land plants.</title>
        <authorList>
            <person name="Chang Y."/>
            <person name="Wang S."/>
            <person name="Sekimoto S."/>
            <person name="Aerts A.L."/>
            <person name="Choi C."/>
            <person name="Clum A."/>
            <person name="LaButti K.M."/>
            <person name="Lindquist E.A."/>
            <person name="Yee Ngan C."/>
            <person name="Ohm R.A."/>
            <person name="Salamov A.A."/>
            <person name="Grigoriev I.V."/>
            <person name="Spatafora J.W."/>
            <person name="Berbee M.L."/>
        </authorList>
    </citation>
    <scope>NUCLEOTIDE SEQUENCE [LARGE SCALE GENOMIC DNA]</scope>
    <source>
        <strain evidence="13 14">JEL478</strain>
    </source>
</reference>
<evidence type="ECO:0000256" key="5">
    <source>
        <dbReference type="ARBA" id="ARBA00022741"/>
    </source>
</evidence>
<evidence type="ECO:0000256" key="6">
    <source>
        <dbReference type="ARBA" id="ARBA00022840"/>
    </source>
</evidence>
<dbReference type="CDD" id="cd07969">
    <property type="entry name" value="OBF_DNA_ligase_I"/>
    <property type="match status" value="1"/>
</dbReference>
<feature type="region of interest" description="Disordered" evidence="11">
    <location>
        <begin position="813"/>
        <end position="840"/>
    </location>
</feature>
<keyword evidence="9" id="KW-0227">DNA damage</keyword>
<keyword evidence="14" id="KW-1185">Reference proteome</keyword>
<comment type="subcellular location">
    <subcellularLocation>
        <location evidence="1">Nucleus</location>
    </subcellularLocation>
</comment>
<dbReference type="GO" id="GO:0006273">
    <property type="term" value="P:lagging strand elongation"/>
    <property type="evidence" value="ECO:0007669"/>
    <property type="project" value="TreeGrafter"/>
</dbReference>
<dbReference type="PANTHER" id="PTHR45674:SF9">
    <property type="entry name" value="DNA LIGASE 3"/>
    <property type="match status" value="1"/>
</dbReference>
<dbReference type="InterPro" id="IPR000977">
    <property type="entry name" value="DNA_ligase_ATP-dep"/>
</dbReference>
<dbReference type="GO" id="GO:0071897">
    <property type="term" value="P:DNA biosynthetic process"/>
    <property type="evidence" value="ECO:0007669"/>
    <property type="project" value="InterPro"/>
</dbReference>
<keyword evidence="6 9" id="KW-0067">ATP-binding</keyword>
<dbReference type="STRING" id="1344416.A0A139A4A9"/>
<keyword evidence="3 9" id="KW-0436">Ligase</keyword>
<dbReference type="OMA" id="RDFSCEY"/>
<organism evidence="13 14">
    <name type="scientific">Gonapodya prolifera (strain JEL478)</name>
    <name type="common">Monoblepharis prolifera</name>
    <dbReference type="NCBI Taxonomy" id="1344416"/>
    <lineage>
        <taxon>Eukaryota</taxon>
        <taxon>Fungi</taxon>
        <taxon>Fungi incertae sedis</taxon>
        <taxon>Chytridiomycota</taxon>
        <taxon>Chytridiomycota incertae sedis</taxon>
        <taxon>Monoblepharidomycetes</taxon>
        <taxon>Monoblepharidales</taxon>
        <taxon>Gonapodyaceae</taxon>
        <taxon>Gonapodya</taxon>
    </lineage>
</organism>
<feature type="compositionally biased region" description="Polar residues" evidence="11">
    <location>
        <begin position="9"/>
        <end position="32"/>
    </location>
</feature>
<dbReference type="InterPro" id="IPR012310">
    <property type="entry name" value="DNA_ligase_ATP-dep_cent"/>
</dbReference>
<dbReference type="CDD" id="cd07900">
    <property type="entry name" value="Adenylation_DNA_ligase_I_Euk"/>
    <property type="match status" value="1"/>
</dbReference>
<dbReference type="SUPFAM" id="SSF117018">
    <property type="entry name" value="ATP-dependent DNA ligase DNA-binding domain"/>
    <property type="match status" value="1"/>
</dbReference>
<dbReference type="InterPro" id="IPR012340">
    <property type="entry name" value="NA-bd_OB-fold"/>
</dbReference>
<dbReference type="InterPro" id="IPR012308">
    <property type="entry name" value="DNA_ligase_ATP-dep_N"/>
</dbReference>
<dbReference type="Pfam" id="PF04675">
    <property type="entry name" value="DNA_ligase_A_N"/>
    <property type="match status" value="1"/>
</dbReference>
<feature type="domain" description="ATP-dependent DNA ligase family profile" evidence="12">
    <location>
        <begin position="516"/>
        <end position="663"/>
    </location>
</feature>
<evidence type="ECO:0000313" key="13">
    <source>
        <dbReference type="EMBL" id="KXS11631.1"/>
    </source>
</evidence>
<dbReference type="Pfam" id="PF04679">
    <property type="entry name" value="DNA_ligase_A_C"/>
    <property type="match status" value="1"/>
</dbReference>
<dbReference type="Proteomes" id="UP000070544">
    <property type="component" value="Unassembled WGS sequence"/>
</dbReference>
<accession>A0A139A4A9</accession>
<dbReference type="GO" id="GO:0003910">
    <property type="term" value="F:DNA ligase (ATP) activity"/>
    <property type="evidence" value="ECO:0007669"/>
    <property type="project" value="UniProtKB-EC"/>
</dbReference>
<dbReference type="SUPFAM" id="SSF56091">
    <property type="entry name" value="DNA ligase/mRNA capping enzyme, catalytic domain"/>
    <property type="match status" value="1"/>
</dbReference>
<evidence type="ECO:0000256" key="11">
    <source>
        <dbReference type="SAM" id="MobiDB-lite"/>
    </source>
</evidence>
<evidence type="ECO:0000256" key="3">
    <source>
        <dbReference type="ARBA" id="ARBA00022598"/>
    </source>
</evidence>
<sequence>MPPKKRKQPPSQATLLQFFSPSKAQKLAQSDSASRRETVAIDSDPLDDDVVLIEETGIAEEKISVQGGDDDVISLSPEATSPTRKGAQLELELDTKLAVTQQGPSSPSSLKKEPVTESVIGVHASQSSAAPHSVKVSLQSYDPKALPPYWQSGKPTPFAIIASSLRSISLDKGRIAASDALANLLRSVLLHFPADILSAVYLLSGTVAPSFEGLELGVGGQVIVKAAREVSGVTTAEVKRLLDEKGDLGDAVMEMKIKQTTLFKLPPLTVSSVFTTLRSLAQLKGANSQATRQQRIQRLLSAAQGEEVRWLVRILTGNLRSGTAKLTLLGALAKAAVANREWDDPQGGKRRGAWNKVVERTKEMEAVLRSCWSVCPSWDILVPALFDPQFDPLTLSERLRVHLHIPIRPMLGKITKDLPEALDKLDGLSYVADWKYDGQRAQIHWGGGVATIFSRHLENNTGKFFDVVNMIPQACVPTTSSFILDAEIVAIDGETGKHKPFQVLSNRPKKTQGELADLKGSDVCVYPFDLLYLNGESLMQKPLRERLHLLHASFSPVRHRFQFTNQLLDAAQDDVETFLSDALAGGAEGLMLKLLDEPPEEKKAERGALLATYEPDKRCNSWLKVKKDYSDSFRTFDLVVIGAWWGNGRKAGWYSPFLLACWNPKTERYESVCKVMSGFTDDFYREQLTAFTRENGMISPKRPSGYEVDDHLTPDMWFEPVHIWEIRGADLTLSPTHSAARGVVEPTSGRGVSLRFPRFVRVRTDKGLEDVTTSMESMYIYVFSGQVGLGVLTHHLWKVAEAYGKQVLVQNSTLQDDGPPAQDLLEEEGGGKEGGGEISD</sequence>
<dbReference type="NCBIfam" id="TIGR00574">
    <property type="entry name" value="dnl1"/>
    <property type="match status" value="1"/>
</dbReference>
<dbReference type="InterPro" id="IPR012309">
    <property type="entry name" value="DNA_ligase_ATP-dep_C"/>
</dbReference>
<evidence type="ECO:0000259" key="12">
    <source>
        <dbReference type="PROSITE" id="PS50160"/>
    </source>
</evidence>
<comment type="similarity">
    <text evidence="2 10">Belongs to the ATP-dependent DNA ligase family.</text>
</comment>
<dbReference type="SUPFAM" id="SSF50249">
    <property type="entry name" value="Nucleic acid-binding proteins"/>
    <property type="match status" value="1"/>
</dbReference>
<dbReference type="InterPro" id="IPR050191">
    <property type="entry name" value="ATP-dep_DNA_ligase"/>
</dbReference>
<dbReference type="PROSITE" id="PS50160">
    <property type="entry name" value="DNA_LIGASE_A3"/>
    <property type="match status" value="1"/>
</dbReference>
<dbReference type="AlphaFoldDB" id="A0A139A4A9"/>
<evidence type="ECO:0000256" key="2">
    <source>
        <dbReference type="ARBA" id="ARBA00007572"/>
    </source>
</evidence>
<name>A0A139A4A9_GONPJ</name>
<dbReference type="GO" id="GO:0006281">
    <property type="term" value="P:DNA repair"/>
    <property type="evidence" value="ECO:0007669"/>
    <property type="project" value="UniProtKB-KW"/>
</dbReference>
<dbReference type="GO" id="GO:0003677">
    <property type="term" value="F:DNA binding"/>
    <property type="evidence" value="ECO:0007669"/>
    <property type="project" value="InterPro"/>
</dbReference>
<dbReference type="InterPro" id="IPR036599">
    <property type="entry name" value="DNA_ligase_N_sf"/>
</dbReference>
<keyword evidence="9" id="KW-0234">DNA repair</keyword>
<dbReference type="GO" id="GO:0005524">
    <property type="term" value="F:ATP binding"/>
    <property type="evidence" value="ECO:0007669"/>
    <property type="project" value="UniProtKB-KW"/>
</dbReference>
<dbReference type="InterPro" id="IPR016059">
    <property type="entry name" value="DNA_ligase_ATP-dep_CS"/>
</dbReference>
<comment type="catalytic activity">
    <reaction evidence="8 9">
        <text>ATP + (deoxyribonucleotide)n-3'-hydroxyl + 5'-phospho-(deoxyribonucleotide)m = (deoxyribonucleotide)n+m + AMP + diphosphate.</text>
        <dbReference type="EC" id="6.5.1.1"/>
    </reaction>
</comment>
<evidence type="ECO:0000256" key="8">
    <source>
        <dbReference type="ARBA" id="ARBA00034003"/>
    </source>
</evidence>
<dbReference type="PANTHER" id="PTHR45674">
    <property type="entry name" value="DNA LIGASE 1/3 FAMILY MEMBER"/>
    <property type="match status" value="1"/>
</dbReference>
<dbReference type="Pfam" id="PF01068">
    <property type="entry name" value="DNA_ligase_A_M"/>
    <property type="match status" value="1"/>
</dbReference>
<evidence type="ECO:0000256" key="9">
    <source>
        <dbReference type="RuleBase" id="RU000617"/>
    </source>
</evidence>
<protein>
    <recommendedName>
        <fullName evidence="9">DNA ligase</fullName>
        <ecNumber evidence="9">6.5.1.1</ecNumber>
    </recommendedName>
</protein>
<keyword evidence="9" id="KW-0233">DNA recombination</keyword>
<dbReference type="GO" id="GO:0006310">
    <property type="term" value="P:DNA recombination"/>
    <property type="evidence" value="ECO:0007669"/>
    <property type="project" value="UniProtKB-KW"/>
</dbReference>
<evidence type="ECO:0000256" key="7">
    <source>
        <dbReference type="ARBA" id="ARBA00023242"/>
    </source>
</evidence>
<evidence type="ECO:0000256" key="10">
    <source>
        <dbReference type="RuleBase" id="RU004196"/>
    </source>
</evidence>
<dbReference type="Gene3D" id="2.40.50.140">
    <property type="entry name" value="Nucleic acid-binding proteins"/>
    <property type="match status" value="1"/>
</dbReference>
<gene>
    <name evidence="13" type="ORF">M427DRAFT_138077</name>
</gene>
<evidence type="ECO:0000256" key="1">
    <source>
        <dbReference type="ARBA" id="ARBA00004123"/>
    </source>
</evidence>
<dbReference type="Gene3D" id="3.30.470.30">
    <property type="entry name" value="DNA ligase/mRNA capping enzyme"/>
    <property type="match status" value="1"/>
</dbReference>
<feature type="compositionally biased region" description="Basic and acidic residues" evidence="11">
    <location>
        <begin position="829"/>
        <end position="840"/>
    </location>
</feature>